<organism evidence="2 3">
    <name type="scientific">Candidatus Woesebacteria bacterium GW2011_GWC1_38_13</name>
    <dbReference type="NCBI Taxonomy" id="1618583"/>
    <lineage>
        <taxon>Bacteria</taxon>
        <taxon>Candidatus Woeseibacteriota</taxon>
    </lineage>
</organism>
<sequence>MKETEHTIPKEYLEEVKNSPTRRHARIIAGWIHRSHGQTKENRRTIQNAIAARKISKQTEDNDRGNNQNHI</sequence>
<evidence type="ECO:0000256" key="1">
    <source>
        <dbReference type="SAM" id="MobiDB-lite"/>
    </source>
</evidence>
<name>A0A0G0J0T6_9BACT</name>
<protein>
    <submittedName>
        <fullName evidence="2">Uncharacterized protein</fullName>
    </submittedName>
</protein>
<dbReference type="Proteomes" id="UP000034096">
    <property type="component" value="Unassembled WGS sequence"/>
</dbReference>
<dbReference type="AlphaFoldDB" id="A0A0G0J0T6"/>
<gene>
    <name evidence="2" type="ORF">US75_C0001G0022</name>
</gene>
<feature type="region of interest" description="Disordered" evidence="1">
    <location>
        <begin position="52"/>
        <end position="71"/>
    </location>
</feature>
<evidence type="ECO:0000313" key="2">
    <source>
        <dbReference type="EMBL" id="KKQ56965.1"/>
    </source>
</evidence>
<evidence type="ECO:0000313" key="3">
    <source>
        <dbReference type="Proteomes" id="UP000034096"/>
    </source>
</evidence>
<dbReference type="EMBL" id="LBUE01000001">
    <property type="protein sequence ID" value="KKQ56965.1"/>
    <property type="molecule type" value="Genomic_DNA"/>
</dbReference>
<comment type="caution">
    <text evidence="2">The sequence shown here is derived from an EMBL/GenBank/DDBJ whole genome shotgun (WGS) entry which is preliminary data.</text>
</comment>
<reference evidence="2 3" key="1">
    <citation type="journal article" date="2015" name="Nature">
        <title>rRNA introns, odd ribosomes, and small enigmatic genomes across a large radiation of phyla.</title>
        <authorList>
            <person name="Brown C.T."/>
            <person name="Hug L.A."/>
            <person name="Thomas B.C."/>
            <person name="Sharon I."/>
            <person name="Castelle C.J."/>
            <person name="Singh A."/>
            <person name="Wilkins M.J."/>
            <person name="Williams K.H."/>
            <person name="Banfield J.F."/>
        </authorList>
    </citation>
    <scope>NUCLEOTIDE SEQUENCE [LARGE SCALE GENOMIC DNA]</scope>
</reference>
<dbReference type="STRING" id="1618583.US75_C0001G0022"/>
<accession>A0A0G0J0T6</accession>
<proteinExistence type="predicted"/>